<proteinExistence type="predicted"/>
<keyword evidence="1" id="KW-1133">Transmembrane helix</keyword>
<evidence type="ECO:0000313" key="3">
    <source>
        <dbReference type="Proteomes" id="UP000199759"/>
    </source>
</evidence>
<keyword evidence="1" id="KW-0472">Membrane</keyword>
<protein>
    <submittedName>
        <fullName evidence="2">Uncharacterized protein</fullName>
    </submittedName>
</protein>
<dbReference type="OrthoDB" id="9954501at2"/>
<feature type="transmembrane region" description="Helical" evidence="1">
    <location>
        <begin position="37"/>
        <end position="58"/>
    </location>
</feature>
<evidence type="ECO:0000313" key="2">
    <source>
        <dbReference type="EMBL" id="SDM10923.1"/>
    </source>
</evidence>
<dbReference type="RefSeq" id="WP_143024060.1">
    <property type="nucleotide sequence ID" value="NZ_FNHG01000005.1"/>
</dbReference>
<reference evidence="2 3" key="1">
    <citation type="submission" date="2016-10" db="EMBL/GenBank/DDBJ databases">
        <authorList>
            <person name="de Groot N.N."/>
        </authorList>
    </citation>
    <scope>NUCLEOTIDE SEQUENCE [LARGE SCALE GENOMIC DNA]</scope>
    <source>
        <strain evidence="2 3">DSM 16077</strain>
    </source>
</reference>
<dbReference type="Proteomes" id="UP000199759">
    <property type="component" value="Unassembled WGS sequence"/>
</dbReference>
<name>A0A1G9QIV0_9PROT</name>
<dbReference type="EMBL" id="FNHG01000005">
    <property type="protein sequence ID" value="SDM10923.1"/>
    <property type="molecule type" value="Genomic_DNA"/>
</dbReference>
<gene>
    <name evidence="2" type="ORF">SAMN04488568_10538</name>
</gene>
<accession>A0A1G9QIV0</accession>
<sequence length="82" mass="9191">MRMPFAIWSGFLALLVYAGLAGVEYLNFGAFDPMWPMVRLIGAIWLGLVVLVAIFGALRRSMTVRPSALPDDIARELRQHED</sequence>
<organism evidence="2 3">
    <name type="scientific">Maricaulis salignorans</name>
    <dbReference type="NCBI Taxonomy" id="144026"/>
    <lineage>
        <taxon>Bacteria</taxon>
        <taxon>Pseudomonadati</taxon>
        <taxon>Pseudomonadota</taxon>
        <taxon>Alphaproteobacteria</taxon>
        <taxon>Maricaulales</taxon>
        <taxon>Maricaulaceae</taxon>
        <taxon>Maricaulis</taxon>
    </lineage>
</organism>
<keyword evidence="1" id="KW-0812">Transmembrane</keyword>
<dbReference type="AlphaFoldDB" id="A0A1G9QIV0"/>
<evidence type="ECO:0000256" key="1">
    <source>
        <dbReference type="SAM" id="Phobius"/>
    </source>
</evidence>
<keyword evidence="3" id="KW-1185">Reference proteome</keyword>